<evidence type="ECO:0000313" key="2">
    <source>
        <dbReference type="Proteomes" id="UP000324222"/>
    </source>
</evidence>
<protein>
    <submittedName>
        <fullName evidence="1">Uncharacterized protein</fullName>
    </submittedName>
</protein>
<organism evidence="1 2">
    <name type="scientific">Portunus trituberculatus</name>
    <name type="common">Swimming crab</name>
    <name type="synonym">Neptunus trituberculatus</name>
    <dbReference type="NCBI Taxonomy" id="210409"/>
    <lineage>
        <taxon>Eukaryota</taxon>
        <taxon>Metazoa</taxon>
        <taxon>Ecdysozoa</taxon>
        <taxon>Arthropoda</taxon>
        <taxon>Crustacea</taxon>
        <taxon>Multicrustacea</taxon>
        <taxon>Malacostraca</taxon>
        <taxon>Eumalacostraca</taxon>
        <taxon>Eucarida</taxon>
        <taxon>Decapoda</taxon>
        <taxon>Pleocyemata</taxon>
        <taxon>Brachyura</taxon>
        <taxon>Eubrachyura</taxon>
        <taxon>Portunoidea</taxon>
        <taxon>Portunidae</taxon>
        <taxon>Portuninae</taxon>
        <taxon>Portunus</taxon>
    </lineage>
</organism>
<comment type="caution">
    <text evidence="1">The sequence shown here is derived from an EMBL/GenBank/DDBJ whole genome shotgun (WGS) entry which is preliminary data.</text>
</comment>
<proteinExistence type="predicted"/>
<gene>
    <name evidence="1" type="ORF">E2C01_084851</name>
</gene>
<dbReference type="EMBL" id="VSRR010082523">
    <property type="protein sequence ID" value="MPC89888.1"/>
    <property type="molecule type" value="Genomic_DNA"/>
</dbReference>
<sequence>MNNKYINQEATLVKRCGVEEDDKLTVLGVCCNLASCTWAIKSCSGVRHYHNHTPSEAATRDKQT</sequence>
<dbReference type="Proteomes" id="UP000324222">
    <property type="component" value="Unassembled WGS sequence"/>
</dbReference>
<reference evidence="1 2" key="1">
    <citation type="submission" date="2019-05" db="EMBL/GenBank/DDBJ databases">
        <title>Another draft genome of Portunus trituberculatus and its Hox gene families provides insights of decapod evolution.</title>
        <authorList>
            <person name="Jeong J.-H."/>
            <person name="Song I."/>
            <person name="Kim S."/>
            <person name="Choi T."/>
            <person name="Kim D."/>
            <person name="Ryu S."/>
            <person name="Kim W."/>
        </authorList>
    </citation>
    <scope>NUCLEOTIDE SEQUENCE [LARGE SCALE GENOMIC DNA]</scope>
    <source>
        <tissue evidence="1">Muscle</tissue>
    </source>
</reference>
<evidence type="ECO:0000313" key="1">
    <source>
        <dbReference type="EMBL" id="MPC89888.1"/>
    </source>
</evidence>
<accession>A0A5B7JAD4</accession>
<dbReference type="AlphaFoldDB" id="A0A5B7JAD4"/>
<keyword evidence="2" id="KW-1185">Reference proteome</keyword>
<name>A0A5B7JAD4_PORTR</name>